<accession>A0A0F6IJN5</accession>
<name>A0A0F6IJN5_LEPIR</name>
<dbReference type="Proteomes" id="UP000012164">
    <property type="component" value="Unassembled WGS sequence"/>
</dbReference>
<evidence type="ECO:0000313" key="2">
    <source>
        <dbReference type="Proteomes" id="UP000012164"/>
    </source>
</evidence>
<evidence type="ECO:0000313" key="1">
    <source>
        <dbReference type="EMBL" id="EMJ38260.1"/>
    </source>
</evidence>
<dbReference type="AlphaFoldDB" id="A0A0F6IJN5"/>
<dbReference type="EMBL" id="AKWR02000038">
    <property type="protein sequence ID" value="EMJ38260.1"/>
    <property type="molecule type" value="Genomic_DNA"/>
</dbReference>
<organism evidence="1 2">
    <name type="scientific">Leptospira interrogans str. FPW1039</name>
    <dbReference type="NCBI Taxonomy" id="1193040"/>
    <lineage>
        <taxon>Bacteria</taxon>
        <taxon>Pseudomonadati</taxon>
        <taxon>Spirochaetota</taxon>
        <taxon>Spirochaetia</taxon>
        <taxon>Leptospirales</taxon>
        <taxon>Leptospiraceae</taxon>
        <taxon>Leptospira</taxon>
    </lineage>
</organism>
<gene>
    <name evidence="1" type="ORF">LEP1GSC079_1184</name>
</gene>
<protein>
    <submittedName>
        <fullName evidence="1">Uncharacterized protein</fullName>
    </submittedName>
</protein>
<sequence>MLGGAIAGLAVTGAALGSILSPYALQGYLAGGVSKSSFNNIHWDEKSARLGGCYGAAITFGGLLASGPVMGAVGLASIVAETAFGNFANQAWGALNDTTGFGVPGTSVLNFMSYELTLYSLATGDYKGAGIDVIGYAAQAFGTKSPVGFAIKTGLKVGGEVEKGCKGWVN</sequence>
<proteinExistence type="predicted"/>
<reference evidence="1 2" key="1">
    <citation type="submission" date="2013-01" db="EMBL/GenBank/DDBJ databases">
        <authorList>
            <person name="Harkins D.M."/>
            <person name="Durkin A.S."/>
            <person name="Brinkac L.M."/>
            <person name="Haft D.H."/>
            <person name="Selengut J.D."/>
            <person name="Sanka R."/>
            <person name="DePew J."/>
            <person name="Purushe J."/>
            <person name="Peacock S.J."/>
            <person name="Thaipadungpanit J."/>
            <person name="Wuthiekanun V.W."/>
            <person name="Day N.P."/>
            <person name="Vinetz J.M."/>
            <person name="Sutton G.G."/>
            <person name="Nierman W.C."/>
            <person name="Fouts D.E."/>
        </authorList>
    </citation>
    <scope>NUCLEOTIDE SEQUENCE [LARGE SCALE GENOMIC DNA]</scope>
    <source>
        <strain evidence="1 2">FPW1039</strain>
    </source>
</reference>
<comment type="caution">
    <text evidence="1">The sequence shown here is derived from an EMBL/GenBank/DDBJ whole genome shotgun (WGS) entry which is preliminary data.</text>
</comment>